<protein>
    <submittedName>
        <fullName evidence="1">Uncharacterized protein</fullName>
    </submittedName>
</protein>
<keyword evidence="2" id="KW-1185">Reference proteome</keyword>
<organism evidence="1 2">
    <name type="scientific">Paralvinella palmiformis</name>
    <dbReference type="NCBI Taxonomy" id="53620"/>
    <lineage>
        <taxon>Eukaryota</taxon>
        <taxon>Metazoa</taxon>
        <taxon>Spiralia</taxon>
        <taxon>Lophotrochozoa</taxon>
        <taxon>Annelida</taxon>
        <taxon>Polychaeta</taxon>
        <taxon>Sedentaria</taxon>
        <taxon>Canalipalpata</taxon>
        <taxon>Terebellida</taxon>
        <taxon>Terebelliformia</taxon>
        <taxon>Alvinellidae</taxon>
        <taxon>Paralvinella</taxon>
    </lineage>
</organism>
<dbReference type="AlphaFoldDB" id="A0AAD9IUR9"/>
<sequence>MNLNLNKDKTEFIVSLSKQHVKNTENLIIKVGSSYIHSFISVRNQGLTFES</sequence>
<proteinExistence type="predicted"/>
<accession>A0AAD9IUR9</accession>
<dbReference type="Proteomes" id="UP001208570">
    <property type="component" value="Unassembled WGS sequence"/>
</dbReference>
<gene>
    <name evidence="1" type="ORF">LSH36_1134g02005</name>
</gene>
<evidence type="ECO:0000313" key="2">
    <source>
        <dbReference type="Proteomes" id="UP001208570"/>
    </source>
</evidence>
<dbReference type="EMBL" id="JAODUP010001134">
    <property type="protein sequence ID" value="KAK2141254.1"/>
    <property type="molecule type" value="Genomic_DNA"/>
</dbReference>
<reference evidence="1" key="1">
    <citation type="journal article" date="2023" name="Mol. Biol. Evol.">
        <title>Third-Generation Sequencing Reveals the Adaptive Role of the Epigenome in Three Deep-Sea Polychaetes.</title>
        <authorList>
            <person name="Perez M."/>
            <person name="Aroh O."/>
            <person name="Sun Y."/>
            <person name="Lan Y."/>
            <person name="Juniper S.K."/>
            <person name="Young C.R."/>
            <person name="Angers B."/>
            <person name="Qian P.Y."/>
        </authorList>
    </citation>
    <scope>NUCLEOTIDE SEQUENCE</scope>
    <source>
        <strain evidence="1">P08H-3</strain>
    </source>
</reference>
<comment type="caution">
    <text evidence="1">The sequence shown here is derived from an EMBL/GenBank/DDBJ whole genome shotgun (WGS) entry which is preliminary data.</text>
</comment>
<evidence type="ECO:0000313" key="1">
    <source>
        <dbReference type="EMBL" id="KAK2141254.1"/>
    </source>
</evidence>
<name>A0AAD9IUR9_9ANNE</name>